<dbReference type="KEGG" id="bpb:bpr_I0763"/>
<feature type="transmembrane region" description="Helical" evidence="1">
    <location>
        <begin position="59"/>
        <end position="81"/>
    </location>
</feature>
<dbReference type="eggNOG" id="ENOG5030G92">
    <property type="taxonomic scope" value="Bacteria"/>
</dbReference>
<gene>
    <name evidence="2" type="ordered locus">bpr_I0763</name>
</gene>
<proteinExistence type="predicted"/>
<feature type="transmembrane region" description="Helical" evidence="1">
    <location>
        <begin position="93"/>
        <end position="123"/>
    </location>
</feature>
<protein>
    <submittedName>
        <fullName evidence="2">Uncharacterized protein</fullName>
    </submittedName>
</protein>
<evidence type="ECO:0000256" key="1">
    <source>
        <dbReference type="SAM" id="Phobius"/>
    </source>
</evidence>
<dbReference type="EMBL" id="CP001810">
    <property type="protein sequence ID" value="ADL33506.1"/>
    <property type="molecule type" value="Genomic_DNA"/>
</dbReference>
<organism evidence="2 3">
    <name type="scientific">Butyrivibrio proteoclasticus (strain ATCC 51982 / DSM 14932 / B316)</name>
    <name type="common">Clostridium proteoclasticum</name>
    <dbReference type="NCBI Taxonomy" id="515622"/>
    <lineage>
        <taxon>Bacteria</taxon>
        <taxon>Bacillati</taxon>
        <taxon>Bacillota</taxon>
        <taxon>Clostridia</taxon>
        <taxon>Lachnospirales</taxon>
        <taxon>Lachnospiraceae</taxon>
        <taxon>Butyrivibrio</taxon>
    </lineage>
</organism>
<sequence length="146" mass="15891">MLSTAQPRSQAACRRLVAQVLSVNRRKIYRVSFVIESEVVYDESTIVLRRLSCMDYSSAYAIGAVFGSIMMGFILGAAPLIMGIKKKQVGLGVGGFVACIIASFILGLILGAPVCALFIFLIIHFDKKKNKDAQQSSDQNNNQQAV</sequence>
<dbReference type="HOGENOM" id="CLU_1773936_0_0_9"/>
<keyword evidence="1" id="KW-1133">Transmembrane helix</keyword>
<accession>E0S131</accession>
<reference evidence="2 3" key="1">
    <citation type="journal article" date="2010" name="PLoS ONE">
        <title>The glycobiome of the rumen bacterium Butyrivibrio proteoclasticus B316(T) highlights adaptation to a polysaccharide-rich environment.</title>
        <authorList>
            <person name="Kelly W.J."/>
            <person name="Leahy S.C."/>
            <person name="Altermann E."/>
            <person name="Yeoman C.J."/>
            <person name="Dunne J.C."/>
            <person name="Kong Z."/>
            <person name="Pacheco D.M."/>
            <person name="Li D."/>
            <person name="Noel S.J."/>
            <person name="Moon C.D."/>
            <person name="Cookson A.L."/>
            <person name="Attwood G.T."/>
        </authorList>
    </citation>
    <scope>NUCLEOTIDE SEQUENCE [LARGE SCALE GENOMIC DNA]</scope>
    <source>
        <strain evidence="3">ATCC 51982 / DSM 14932 / B316</strain>
    </source>
</reference>
<keyword evidence="1" id="KW-0812">Transmembrane</keyword>
<name>E0S131_BUTPB</name>
<keyword evidence="3" id="KW-1185">Reference proteome</keyword>
<evidence type="ECO:0000313" key="2">
    <source>
        <dbReference type="EMBL" id="ADL33506.1"/>
    </source>
</evidence>
<keyword evidence="1" id="KW-0472">Membrane</keyword>
<dbReference type="AlphaFoldDB" id="E0S131"/>
<dbReference type="Proteomes" id="UP000001299">
    <property type="component" value="Chromosome 1"/>
</dbReference>
<evidence type="ECO:0000313" key="3">
    <source>
        <dbReference type="Proteomes" id="UP000001299"/>
    </source>
</evidence>